<keyword evidence="5" id="KW-1185">Reference proteome</keyword>
<evidence type="ECO:0000256" key="1">
    <source>
        <dbReference type="SAM" id="MobiDB-lite"/>
    </source>
</evidence>
<evidence type="ECO:0000259" key="3">
    <source>
        <dbReference type="Pfam" id="PF04151"/>
    </source>
</evidence>
<dbReference type="AlphaFoldDB" id="A0A8J7Z0T7"/>
<name>A0A8J7Z0T7_9CYAN</name>
<protein>
    <submittedName>
        <fullName evidence="4">Peptidase</fullName>
    </submittedName>
</protein>
<sequence>MTLKRLTALLSVLPTLILLPAVAQQPPKPTPTPKPPQQSRIYAPIPLTPGQEISDRLSESDIPTGQGNFARDYSIQLQTGDQIAIDLVSDNFDTIVALMTSQGATVAENDDGPDGTTNSLLFTRITKTGEYVVRVKAFGETPGGLFKLKLTKLKPTN</sequence>
<feature type="region of interest" description="Disordered" evidence="1">
    <location>
        <begin position="23"/>
        <end position="43"/>
    </location>
</feature>
<dbReference type="EMBL" id="WVIE01000014">
    <property type="protein sequence ID" value="NDJ18192.1"/>
    <property type="molecule type" value="Genomic_DNA"/>
</dbReference>
<dbReference type="Pfam" id="PF04151">
    <property type="entry name" value="PPC"/>
    <property type="match status" value="1"/>
</dbReference>
<reference evidence="4" key="1">
    <citation type="submission" date="2019-12" db="EMBL/GenBank/DDBJ databases">
        <title>High-Quality draft genome sequences of three cyanobacteria isolated from the limestone walls of the Old Cathedral of Coimbra.</title>
        <authorList>
            <person name="Tiago I."/>
            <person name="Soares F."/>
            <person name="Portugal A."/>
        </authorList>
    </citation>
    <scope>NUCLEOTIDE SEQUENCE</scope>
    <source>
        <strain evidence="4">A</strain>
    </source>
</reference>
<dbReference type="RefSeq" id="WP_162423721.1">
    <property type="nucleotide sequence ID" value="NZ_WVIE01000014.1"/>
</dbReference>
<dbReference type="Proteomes" id="UP000646053">
    <property type="component" value="Unassembled WGS sequence"/>
</dbReference>
<organism evidence="4 5">
    <name type="scientific">Myxacorys almedinensis A</name>
    <dbReference type="NCBI Taxonomy" id="2690445"/>
    <lineage>
        <taxon>Bacteria</taxon>
        <taxon>Bacillati</taxon>
        <taxon>Cyanobacteriota</taxon>
        <taxon>Cyanophyceae</taxon>
        <taxon>Leptolyngbyales</taxon>
        <taxon>Leptolyngbyaceae</taxon>
        <taxon>Myxacorys</taxon>
        <taxon>Myxacorys almedinensis</taxon>
    </lineage>
</organism>
<proteinExistence type="predicted"/>
<evidence type="ECO:0000313" key="4">
    <source>
        <dbReference type="EMBL" id="NDJ18192.1"/>
    </source>
</evidence>
<comment type="caution">
    <text evidence="4">The sequence shown here is derived from an EMBL/GenBank/DDBJ whole genome shotgun (WGS) entry which is preliminary data.</text>
</comment>
<dbReference type="Gene3D" id="2.60.120.380">
    <property type="match status" value="1"/>
</dbReference>
<accession>A0A8J7Z0T7</accession>
<evidence type="ECO:0000313" key="5">
    <source>
        <dbReference type="Proteomes" id="UP000646053"/>
    </source>
</evidence>
<feature type="signal peptide" evidence="2">
    <location>
        <begin position="1"/>
        <end position="23"/>
    </location>
</feature>
<gene>
    <name evidence="4" type="ORF">GS601_12975</name>
</gene>
<dbReference type="InterPro" id="IPR007280">
    <property type="entry name" value="Peptidase_C_arc/bac"/>
</dbReference>
<evidence type="ECO:0000256" key="2">
    <source>
        <dbReference type="SAM" id="SignalP"/>
    </source>
</evidence>
<keyword evidence="2" id="KW-0732">Signal</keyword>
<feature type="chain" id="PRO_5035300726" evidence="2">
    <location>
        <begin position="24"/>
        <end position="157"/>
    </location>
</feature>
<feature type="compositionally biased region" description="Pro residues" evidence="1">
    <location>
        <begin position="26"/>
        <end position="36"/>
    </location>
</feature>
<feature type="domain" description="Peptidase C-terminal archaeal/bacterial" evidence="3">
    <location>
        <begin position="72"/>
        <end position="136"/>
    </location>
</feature>